<dbReference type="SUPFAM" id="SSF52096">
    <property type="entry name" value="ClpP/crotonase"/>
    <property type="match status" value="1"/>
</dbReference>
<keyword evidence="12" id="KW-1185">Reference proteome</keyword>
<proteinExistence type="inferred from homology"/>
<gene>
    <name evidence="11" type="ORF">SAMN05660282_01792</name>
</gene>
<dbReference type="Pfam" id="PF00378">
    <property type="entry name" value="ECH_1"/>
    <property type="match status" value="1"/>
</dbReference>
<dbReference type="FunFam" id="3.90.226.10:FF:000019">
    <property type="entry name" value="Enoyl-CoA hydratase, mitochondrial"/>
    <property type="match status" value="1"/>
</dbReference>
<keyword evidence="4" id="KW-0276">Fatty acid metabolism</keyword>
<evidence type="ECO:0000256" key="9">
    <source>
        <dbReference type="ARBA" id="ARBA00068643"/>
    </source>
</evidence>
<dbReference type="AlphaFoldDB" id="A0A1I2U9W0"/>
<dbReference type="PROSITE" id="PS00166">
    <property type="entry name" value="ENOYL_COA_HYDRATASE"/>
    <property type="match status" value="1"/>
</dbReference>
<evidence type="ECO:0000256" key="3">
    <source>
        <dbReference type="ARBA" id="ARBA00012076"/>
    </source>
</evidence>
<evidence type="ECO:0000313" key="11">
    <source>
        <dbReference type="EMBL" id="SFG73813.1"/>
    </source>
</evidence>
<dbReference type="Gene3D" id="1.10.12.10">
    <property type="entry name" value="Lyase 2-enoyl-coa Hydratase, Chain A, domain 2"/>
    <property type="match status" value="1"/>
</dbReference>
<organism evidence="11 12">
    <name type="scientific">Corynebacterium spheniscorum</name>
    <dbReference type="NCBI Taxonomy" id="185761"/>
    <lineage>
        <taxon>Bacteria</taxon>
        <taxon>Bacillati</taxon>
        <taxon>Actinomycetota</taxon>
        <taxon>Actinomycetes</taxon>
        <taxon>Mycobacteriales</taxon>
        <taxon>Corynebacteriaceae</taxon>
        <taxon>Corynebacterium</taxon>
    </lineage>
</organism>
<dbReference type="FunFam" id="1.10.12.10:FF:000001">
    <property type="entry name" value="Probable enoyl-CoA hydratase, mitochondrial"/>
    <property type="match status" value="1"/>
</dbReference>
<dbReference type="PANTHER" id="PTHR11941:SF54">
    <property type="entry name" value="ENOYL-COA HYDRATASE, MITOCHONDRIAL"/>
    <property type="match status" value="1"/>
</dbReference>
<comment type="similarity">
    <text evidence="2 10">Belongs to the enoyl-CoA hydratase/isomerase family.</text>
</comment>
<dbReference type="Proteomes" id="UP000199065">
    <property type="component" value="Unassembled WGS sequence"/>
</dbReference>
<evidence type="ECO:0000256" key="7">
    <source>
        <dbReference type="ARBA" id="ARBA00023709"/>
    </source>
</evidence>
<dbReference type="EMBL" id="FOPJ01000012">
    <property type="protein sequence ID" value="SFG73813.1"/>
    <property type="molecule type" value="Genomic_DNA"/>
</dbReference>
<dbReference type="GO" id="GO:0004300">
    <property type="term" value="F:enoyl-CoA hydratase activity"/>
    <property type="evidence" value="ECO:0007669"/>
    <property type="project" value="UniProtKB-EC"/>
</dbReference>
<keyword evidence="5" id="KW-0443">Lipid metabolism</keyword>
<evidence type="ECO:0000313" key="12">
    <source>
        <dbReference type="Proteomes" id="UP000199065"/>
    </source>
</evidence>
<dbReference type="RefSeq" id="WP_092286552.1">
    <property type="nucleotide sequence ID" value="NZ_FOPJ01000012.1"/>
</dbReference>
<name>A0A1I2U9W0_9CORY</name>
<dbReference type="GO" id="GO:0006635">
    <property type="term" value="P:fatty acid beta-oxidation"/>
    <property type="evidence" value="ECO:0007669"/>
    <property type="project" value="TreeGrafter"/>
</dbReference>
<dbReference type="CDD" id="cd06558">
    <property type="entry name" value="crotonase-like"/>
    <property type="match status" value="1"/>
</dbReference>
<sequence length="259" mass="27984">MSDYENILVERQDRVAIITLNRPKSLNALNSTTMREVVAAGRELDTDDSVGCIVLTGAGDKAFAAGADIKEMSTQSATDMYMSDFFGGWDEFTRLRTPIIAAVDGYALGGGCELAMMCDFIIASEKAVFGQPEINLGVIPGMGGSQRLTRAIGKAKAMEMCLTGRNMKADEAETLGLVARVVPAGKALEEALEAAKVIASRSKVASTMVKDVVNAVYETTLTQGVQYERRVFNSVFASEDQTIGMEAFVNKQKPEFKHR</sequence>
<dbReference type="InterPro" id="IPR001753">
    <property type="entry name" value="Enoyl-CoA_hydra/iso"/>
</dbReference>
<dbReference type="InterPro" id="IPR029045">
    <property type="entry name" value="ClpP/crotonase-like_dom_sf"/>
</dbReference>
<reference evidence="11 12" key="1">
    <citation type="submission" date="2016-10" db="EMBL/GenBank/DDBJ databases">
        <authorList>
            <person name="de Groot N.N."/>
        </authorList>
    </citation>
    <scope>NUCLEOTIDE SEQUENCE [LARGE SCALE GENOMIC DNA]</scope>
    <source>
        <strain>J11</strain>
        <strain evidence="12">PG 39</strain>
    </source>
</reference>
<dbReference type="Gene3D" id="3.90.226.10">
    <property type="entry name" value="2-enoyl-CoA Hydratase, Chain A, domain 1"/>
    <property type="match status" value="1"/>
</dbReference>
<protein>
    <recommendedName>
        <fullName evidence="9">Probable enoyl-CoA hydratase echA8</fullName>
        <ecNumber evidence="3">4.2.1.17</ecNumber>
    </recommendedName>
</protein>
<dbReference type="STRING" id="185761.SAMN05660282_01792"/>
<comment type="catalytic activity">
    <reaction evidence="7">
        <text>a (3S)-3-hydroxyacyl-CoA = a (2E)-enoyl-CoA + H2O</text>
        <dbReference type="Rhea" id="RHEA:16105"/>
        <dbReference type="ChEBI" id="CHEBI:15377"/>
        <dbReference type="ChEBI" id="CHEBI:57318"/>
        <dbReference type="ChEBI" id="CHEBI:58856"/>
        <dbReference type="EC" id="4.2.1.17"/>
    </reaction>
</comment>
<comment type="function">
    <text evidence="1">Could possibly oxidize fatty acids using specific components.</text>
</comment>
<comment type="catalytic activity">
    <reaction evidence="8">
        <text>a 4-saturated-(3S)-3-hydroxyacyl-CoA = a (3E)-enoyl-CoA + H2O</text>
        <dbReference type="Rhea" id="RHEA:20724"/>
        <dbReference type="ChEBI" id="CHEBI:15377"/>
        <dbReference type="ChEBI" id="CHEBI:58521"/>
        <dbReference type="ChEBI" id="CHEBI:137480"/>
        <dbReference type="EC" id="4.2.1.17"/>
    </reaction>
</comment>
<accession>A0A1I2U9W0</accession>
<evidence type="ECO:0000256" key="2">
    <source>
        <dbReference type="ARBA" id="ARBA00005254"/>
    </source>
</evidence>
<dbReference type="OrthoDB" id="8452484at2"/>
<dbReference type="InterPro" id="IPR014748">
    <property type="entry name" value="Enoyl-CoA_hydra_C"/>
</dbReference>
<evidence type="ECO:0000256" key="5">
    <source>
        <dbReference type="ARBA" id="ARBA00023098"/>
    </source>
</evidence>
<dbReference type="InterPro" id="IPR018376">
    <property type="entry name" value="Enoyl-CoA_hyd/isom_CS"/>
</dbReference>
<dbReference type="PANTHER" id="PTHR11941">
    <property type="entry name" value="ENOYL-COA HYDRATASE-RELATED"/>
    <property type="match status" value="1"/>
</dbReference>
<evidence type="ECO:0000256" key="10">
    <source>
        <dbReference type="RuleBase" id="RU003707"/>
    </source>
</evidence>
<dbReference type="NCBIfam" id="NF004517">
    <property type="entry name" value="PRK05862.1"/>
    <property type="match status" value="1"/>
</dbReference>
<evidence type="ECO:0000256" key="8">
    <source>
        <dbReference type="ARBA" id="ARBA00023717"/>
    </source>
</evidence>
<dbReference type="EC" id="4.2.1.17" evidence="3"/>
<evidence type="ECO:0000256" key="1">
    <source>
        <dbReference type="ARBA" id="ARBA00002994"/>
    </source>
</evidence>
<evidence type="ECO:0000256" key="6">
    <source>
        <dbReference type="ARBA" id="ARBA00023239"/>
    </source>
</evidence>
<evidence type="ECO:0000256" key="4">
    <source>
        <dbReference type="ARBA" id="ARBA00022832"/>
    </source>
</evidence>
<keyword evidence="6" id="KW-0456">Lyase</keyword>